<evidence type="ECO:0000313" key="1">
    <source>
        <dbReference type="EMBL" id="CAE7220419.1"/>
    </source>
</evidence>
<organism evidence="1 2">
    <name type="scientific">Pyrenophora teres f. teres</name>
    <dbReference type="NCBI Taxonomy" id="97479"/>
    <lineage>
        <taxon>Eukaryota</taxon>
        <taxon>Fungi</taxon>
        <taxon>Dikarya</taxon>
        <taxon>Ascomycota</taxon>
        <taxon>Pezizomycotina</taxon>
        <taxon>Dothideomycetes</taxon>
        <taxon>Pleosporomycetidae</taxon>
        <taxon>Pleosporales</taxon>
        <taxon>Pleosporineae</taxon>
        <taxon>Pleosporaceae</taxon>
        <taxon>Pyrenophora</taxon>
    </lineage>
</organism>
<dbReference type="EMBL" id="HG992988">
    <property type="protein sequence ID" value="CAE7220419.1"/>
    <property type="molecule type" value="Genomic_DNA"/>
</dbReference>
<dbReference type="AlphaFoldDB" id="A0A6S6WHN2"/>
<sequence length="221" mass="25237">MESIGTDTDFDCDICPSLDLKYLKGDSNEKRRFFHEACDRCDNKDSHIRLNLCAKCQHIRIWHLLGCFNGDAWTFLYKCSRNSEQCDVCSFMIACEAKWEKGEENTSIHDDEFAVYLSTVAVESSTEPKSRRLEAAWGLEFGWVDLLPATPEEDVARPWSYIDWPGLRSYLSSLMASQKREATTHALPICEPLCGIHVIDVDQRCIIQLPHGAQYVALSYV</sequence>
<dbReference type="Proteomes" id="UP000472372">
    <property type="component" value="Chromosome 12"/>
</dbReference>
<gene>
    <name evidence="1" type="ORF">PTTW11_11309</name>
</gene>
<evidence type="ECO:0000313" key="2">
    <source>
        <dbReference type="Proteomes" id="UP000472372"/>
    </source>
</evidence>
<name>A0A6S6WHN2_9PLEO</name>
<accession>A0A6S6WHN2</accession>
<protein>
    <submittedName>
        <fullName evidence="1">Uncharacterized protein</fullName>
    </submittedName>
</protein>
<proteinExistence type="predicted"/>
<reference evidence="1" key="1">
    <citation type="submission" date="2021-02" db="EMBL/GenBank/DDBJ databases">
        <authorList>
            <person name="Syme A R."/>
            <person name="Syme A R."/>
            <person name="Moolhuijzen P."/>
        </authorList>
    </citation>
    <scope>NUCLEOTIDE SEQUENCE</scope>
    <source>
        <strain evidence="1">W1-1</strain>
    </source>
</reference>